<name>A0A0B1SQ42_OESDE</name>
<evidence type="ECO:0000313" key="2">
    <source>
        <dbReference type="Proteomes" id="UP000053660"/>
    </source>
</evidence>
<evidence type="ECO:0000313" key="1">
    <source>
        <dbReference type="EMBL" id="KHJ86011.1"/>
    </source>
</evidence>
<proteinExistence type="predicted"/>
<dbReference type="AlphaFoldDB" id="A0A0B1SQ42"/>
<keyword evidence="2" id="KW-1185">Reference proteome</keyword>
<reference evidence="1 2" key="1">
    <citation type="submission" date="2014-03" db="EMBL/GenBank/DDBJ databases">
        <title>Draft genome of the hookworm Oesophagostomum dentatum.</title>
        <authorList>
            <person name="Mitreva M."/>
        </authorList>
    </citation>
    <scope>NUCLEOTIDE SEQUENCE [LARGE SCALE GENOMIC DNA]</scope>
    <source>
        <strain evidence="1 2">OD-Hann</strain>
    </source>
</reference>
<protein>
    <submittedName>
        <fullName evidence="1">Uncharacterized protein</fullName>
    </submittedName>
</protein>
<dbReference type="Proteomes" id="UP000053660">
    <property type="component" value="Unassembled WGS sequence"/>
</dbReference>
<dbReference type="EMBL" id="KN561852">
    <property type="protein sequence ID" value="KHJ86011.1"/>
    <property type="molecule type" value="Genomic_DNA"/>
</dbReference>
<accession>A0A0B1SQ42</accession>
<gene>
    <name evidence="1" type="ORF">OESDEN_14250</name>
</gene>
<sequence>MDGWTAASQQGCPHQRMIRYRFILSTRKRSQRRSSH</sequence>
<organism evidence="1 2">
    <name type="scientific">Oesophagostomum dentatum</name>
    <name type="common">Nodular worm</name>
    <dbReference type="NCBI Taxonomy" id="61180"/>
    <lineage>
        <taxon>Eukaryota</taxon>
        <taxon>Metazoa</taxon>
        <taxon>Ecdysozoa</taxon>
        <taxon>Nematoda</taxon>
        <taxon>Chromadorea</taxon>
        <taxon>Rhabditida</taxon>
        <taxon>Rhabditina</taxon>
        <taxon>Rhabditomorpha</taxon>
        <taxon>Strongyloidea</taxon>
        <taxon>Strongylidae</taxon>
        <taxon>Oesophagostomum</taxon>
    </lineage>
</organism>